<protein>
    <recommendedName>
        <fullName evidence="2">Sigma 54 modulation/S30EA ribosomal protein C-terminal domain-containing protein</fullName>
    </recommendedName>
</protein>
<dbReference type="PANTHER" id="PTHR33231">
    <property type="entry name" value="30S RIBOSOMAL PROTEIN"/>
    <property type="match status" value="1"/>
</dbReference>
<dbReference type="Gene3D" id="3.30.505.50">
    <property type="entry name" value="Sigma 54 modulation/S30EA ribosomal protein, C-terminal domain"/>
    <property type="match status" value="2"/>
</dbReference>
<dbReference type="EMBL" id="LR589105">
    <property type="protein sequence ID" value="VTP00583.1"/>
    <property type="molecule type" value="Genomic_DNA"/>
</dbReference>
<evidence type="ECO:0000259" key="2">
    <source>
        <dbReference type="Pfam" id="PF16321"/>
    </source>
</evidence>
<feature type="domain" description="Sigma 54 modulation/S30EA ribosomal protein C-terminal" evidence="2">
    <location>
        <begin position="136"/>
        <end position="183"/>
    </location>
</feature>
<dbReference type="InterPro" id="IPR038416">
    <property type="entry name" value="Ribosom_S30AE_C_sf"/>
</dbReference>
<dbReference type="AlphaFoldDB" id="A0A653ETC6"/>
<organism evidence="3">
    <name type="scientific">Mycobacterium riyadhense</name>
    <dbReference type="NCBI Taxonomy" id="486698"/>
    <lineage>
        <taxon>Bacteria</taxon>
        <taxon>Bacillati</taxon>
        <taxon>Actinomycetota</taxon>
        <taxon>Actinomycetes</taxon>
        <taxon>Mycobacteriales</taxon>
        <taxon>Mycobacteriaceae</taxon>
        <taxon>Mycobacterium</taxon>
    </lineage>
</organism>
<name>A0A653ETC6_9MYCO</name>
<dbReference type="GO" id="GO:0043024">
    <property type="term" value="F:ribosomal small subunit binding"/>
    <property type="evidence" value="ECO:0007669"/>
    <property type="project" value="TreeGrafter"/>
</dbReference>
<sequence>MLRLKKAGLSTVAAPEPPSVEESPDVVVASRGRITALEADRLKDAISGLLTLRGITGGARVRVTGGNCDRGPIVVQVNLQVGGTAARVQAVTSREQEVLPAIARLDRQIGRLSEPWRPRPWPDRTRRALAGAGDGVITRRKAYELQRATPIQAVAVMDAMDYDAHLFTDADSGEDAVVYRAGPSGLRLARQRRMHPPVLSHGDSSTFVPLIVNPRPTPTLTETAAMDRMRAYGPAFLFFTDAATGRGRLLYRRYDGNLGLITPITVDIEGGST</sequence>
<feature type="region of interest" description="Disordered" evidence="1">
    <location>
        <begin position="1"/>
        <end position="23"/>
    </location>
</feature>
<proteinExistence type="predicted"/>
<dbReference type="InterPro" id="IPR050574">
    <property type="entry name" value="HPF/YfiA_ribosome-assoc"/>
</dbReference>
<feature type="domain" description="Sigma 54 modulation/S30EA ribosomal protein C-terminal" evidence="2">
    <location>
        <begin position="218"/>
        <end position="260"/>
    </location>
</feature>
<gene>
    <name evidence="3" type="ORF">BIN_B_03614</name>
</gene>
<dbReference type="Pfam" id="PF16321">
    <property type="entry name" value="Ribosom_S30AE_C"/>
    <property type="match status" value="2"/>
</dbReference>
<reference evidence="3" key="1">
    <citation type="submission" date="2019-05" db="EMBL/GenBank/DDBJ databases">
        <authorList>
            <person name="Naeem R."/>
            <person name="Antony C."/>
            <person name="Guan Q."/>
        </authorList>
    </citation>
    <scope>NUCLEOTIDE SEQUENCE</scope>
    <source>
        <strain evidence="3">2</strain>
    </source>
</reference>
<evidence type="ECO:0000313" key="3">
    <source>
        <dbReference type="EMBL" id="VTP00583.1"/>
    </source>
</evidence>
<dbReference type="PANTHER" id="PTHR33231:SF1">
    <property type="entry name" value="30S RIBOSOMAL PROTEIN"/>
    <property type="match status" value="1"/>
</dbReference>
<accession>A0A653ETC6</accession>
<dbReference type="GO" id="GO:0022627">
    <property type="term" value="C:cytosolic small ribosomal subunit"/>
    <property type="evidence" value="ECO:0007669"/>
    <property type="project" value="TreeGrafter"/>
</dbReference>
<evidence type="ECO:0000256" key="1">
    <source>
        <dbReference type="SAM" id="MobiDB-lite"/>
    </source>
</evidence>
<dbReference type="GO" id="GO:0045900">
    <property type="term" value="P:negative regulation of translational elongation"/>
    <property type="evidence" value="ECO:0007669"/>
    <property type="project" value="TreeGrafter"/>
</dbReference>
<dbReference type="InterPro" id="IPR032528">
    <property type="entry name" value="Ribosom_S30AE_C"/>
</dbReference>